<keyword evidence="2" id="KW-1185">Reference proteome</keyword>
<reference evidence="2" key="1">
    <citation type="journal article" date="2019" name="Int. J. Syst. Evol. Microbiol.">
        <title>The Global Catalogue of Microorganisms (GCM) 10K type strain sequencing project: providing services to taxonomists for standard genome sequencing and annotation.</title>
        <authorList>
            <consortium name="The Broad Institute Genomics Platform"/>
            <consortium name="The Broad Institute Genome Sequencing Center for Infectious Disease"/>
            <person name="Wu L."/>
            <person name="Ma J."/>
        </authorList>
    </citation>
    <scope>NUCLEOTIDE SEQUENCE [LARGE SCALE GENOMIC DNA]</scope>
    <source>
        <strain evidence="2">CCUG 49679</strain>
    </source>
</reference>
<dbReference type="RefSeq" id="WP_379792365.1">
    <property type="nucleotide sequence ID" value="NZ_JBHSQB010000009.1"/>
</dbReference>
<accession>A0ABW1PPE1</accession>
<dbReference type="Proteomes" id="UP001596287">
    <property type="component" value="Unassembled WGS sequence"/>
</dbReference>
<name>A0ABW1PPE1_9FLAO</name>
<organism evidence="1 2">
    <name type="scientific">Flavobacterium qiangtangense</name>
    <dbReference type="NCBI Taxonomy" id="1442595"/>
    <lineage>
        <taxon>Bacteria</taxon>
        <taxon>Pseudomonadati</taxon>
        <taxon>Bacteroidota</taxon>
        <taxon>Flavobacteriia</taxon>
        <taxon>Flavobacteriales</taxon>
        <taxon>Flavobacteriaceae</taxon>
        <taxon>Flavobacterium</taxon>
    </lineage>
</organism>
<sequence length="173" mass="20379">MRKNIFVVSILFCLFSCKEEPKVVQQEKKETFRVALDLIVKADDSLQLFYCEEGEQDYDGVKTVWAPIKGKETSQEVKFELPEDAMPTKIRIDFGVNKQQQPIEVKKFTMNYYDKSFQIKDTMFYQYFIPSHQIEWDRKKAVATLKPTNGETYDPAFRSRTSLEVELAKMFKN</sequence>
<evidence type="ECO:0008006" key="3">
    <source>
        <dbReference type="Google" id="ProtNLM"/>
    </source>
</evidence>
<dbReference type="EMBL" id="JBHSQB010000009">
    <property type="protein sequence ID" value="MFC6097404.1"/>
    <property type="molecule type" value="Genomic_DNA"/>
</dbReference>
<evidence type="ECO:0000313" key="1">
    <source>
        <dbReference type="EMBL" id="MFC6097404.1"/>
    </source>
</evidence>
<gene>
    <name evidence="1" type="ORF">ACFPVY_12185</name>
</gene>
<comment type="caution">
    <text evidence="1">The sequence shown here is derived from an EMBL/GenBank/DDBJ whole genome shotgun (WGS) entry which is preliminary data.</text>
</comment>
<proteinExistence type="predicted"/>
<protein>
    <recommendedName>
        <fullName evidence="3">Lipoprotein</fullName>
    </recommendedName>
</protein>
<evidence type="ECO:0000313" key="2">
    <source>
        <dbReference type="Proteomes" id="UP001596287"/>
    </source>
</evidence>